<dbReference type="PANTHER" id="PTHR23270">
    <property type="entry name" value="PROGRAMMED CELL DEATH PROTEIN 11 PRE-RRNA PROCESSING PROTEIN RRP5"/>
    <property type="match status" value="1"/>
</dbReference>
<feature type="compositionally biased region" description="Basic and acidic residues" evidence="7">
    <location>
        <begin position="762"/>
        <end position="778"/>
    </location>
</feature>
<accession>A0A921YMV6</accession>
<feature type="domain" description="S1 motif" evidence="8">
    <location>
        <begin position="78"/>
        <end position="159"/>
    </location>
</feature>
<feature type="domain" description="S1 motif" evidence="8">
    <location>
        <begin position="533"/>
        <end position="601"/>
    </location>
</feature>
<feature type="domain" description="S1 motif" evidence="8">
    <location>
        <begin position="436"/>
        <end position="513"/>
    </location>
</feature>
<feature type="compositionally biased region" description="Acidic residues" evidence="7">
    <location>
        <begin position="895"/>
        <end position="905"/>
    </location>
</feature>
<feature type="compositionally biased region" description="Acidic residues" evidence="7">
    <location>
        <begin position="732"/>
        <end position="741"/>
    </location>
</feature>
<proteinExistence type="predicted"/>
<dbReference type="InterPro" id="IPR045209">
    <property type="entry name" value="Rrp5"/>
</dbReference>
<dbReference type="SMART" id="SM00386">
    <property type="entry name" value="HAT"/>
    <property type="match status" value="4"/>
</dbReference>
<dbReference type="SMART" id="SM00316">
    <property type="entry name" value="S1"/>
    <property type="match status" value="6"/>
</dbReference>
<dbReference type="EMBL" id="JH668290">
    <property type="protein sequence ID" value="KAG6442000.1"/>
    <property type="molecule type" value="Genomic_DNA"/>
</dbReference>
<evidence type="ECO:0000256" key="4">
    <source>
        <dbReference type="ARBA" id="ARBA00022737"/>
    </source>
</evidence>
<dbReference type="AlphaFoldDB" id="A0A921YMV6"/>
<keyword evidence="4" id="KW-0677">Repeat</keyword>
<reference evidence="9" key="1">
    <citation type="journal article" date="2016" name="Insect Biochem. Mol. Biol.">
        <title>Multifaceted biological insights from a draft genome sequence of the tobacco hornworm moth, Manduca sexta.</title>
        <authorList>
            <person name="Kanost M.R."/>
            <person name="Arrese E.L."/>
            <person name="Cao X."/>
            <person name="Chen Y.R."/>
            <person name="Chellapilla S."/>
            <person name="Goldsmith M.R."/>
            <person name="Grosse-Wilde E."/>
            <person name="Heckel D.G."/>
            <person name="Herndon N."/>
            <person name="Jiang H."/>
            <person name="Papanicolaou A."/>
            <person name="Qu J."/>
            <person name="Soulages J.L."/>
            <person name="Vogel H."/>
            <person name="Walters J."/>
            <person name="Waterhouse R.M."/>
            <person name="Ahn S.J."/>
            <person name="Almeida F.C."/>
            <person name="An C."/>
            <person name="Aqrawi P."/>
            <person name="Bretschneider A."/>
            <person name="Bryant W.B."/>
            <person name="Bucks S."/>
            <person name="Chao H."/>
            <person name="Chevignon G."/>
            <person name="Christen J.M."/>
            <person name="Clarke D.F."/>
            <person name="Dittmer N.T."/>
            <person name="Ferguson L.C.F."/>
            <person name="Garavelou S."/>
            <person name="Gordon K.H.J."/>
            <person name="Gunaratna R.T."/>
            <person name="Han Y."/>
            <person name="Hauser F."/>
            <person name="He Y."/>
            <person name="Heidel-Fischer H."/>
            <person name="Hirsh A."/>
            <person name="Hu Y."/>
            <person name="Jiang H."/>
            <person name="Kalra D."/>
            <person name="Klinner C."/>
            <person name="Konig C."/>
            <person name="Kovar C."/>
            <person name="Kroll A.R."/>
            <person name="Kuwar S.S."/>
            <person name="Lee S.L."/>
            <person name="Lehman R."/>
            <person name="Li K."/>
            <person name="Li Z."/>
            <person name="Liang H."/>
            <person name="Lovelace S."/>
            <person name="Lu Z."/>
            <person name="Mansfield J.H."/>
            <person name="McCulloch K.J."/>
            <person name="Mathew T."/>
            <person name="Morton B."/>
            <person name="Muzny D.M."/>
            <person name="Neunemann D."/>
            <person name="Ongeri F."/>
            <person name="Pauchet Y."/>
            <person name="Pu L.L."/>
            <person name="Pyrousis I."/>
            <person name="Rao X.J."/>
            <person name="Redding A."/>
            <person name="Roesel C."/>
            <person name="Sanchez-Gracia A."/>
            <person name="Schaack S."/>
            <person name="Shukla A."/>
            <person name="Tetreau G."/>
            <person name="Wang Y."/>
            <person name="Xiong G.H."/>
            <person name="Traut W."/>
            <person name="Walsh T.K."/>
            <person name="Worley K.C."/>
            <person name="Wu D."/>
            <person name="Wu W."/>
            <person name="Wu Y.Q."/>
            <person name="Zhang X."/>
            <person name="Zou Z."/>
            <person name="Zucker H."/>
            <person name="Briscoe A.D."/>
            <person name="Burmester T."/>
            <person name="Clem R.J."/>
            <person name="Feyereisen R."/>
            <person name="Grimmelikhuijzen C.J.P."/>
            <person name="Hamodrakas S.J."/>
            <person name="Hansson B.S."/>
            <person name="Huguet E."/>
            <person name="Jermiin L.S."/>
            <person name="Lan Q."/>
            <person name="Lehman H.K."/>
            <person name="Lorenzen M."/>
            <person name="Merzendorfer H."/>
            <person name="Michalopoulos I."/>
            <person name="Morton D.B."/>
            <person name="Muthukrishnan S."/>
            <person name="Oakeshott J.G."/>
            <person name="Palmer W."/>
            <person name="Park Y."/>
            <person name="Passarelli A.L."/>
            <person name="Rozas J."/>
            <person name="Schwartz L.M."/>
            <person name="Smith W."/>
            <person name="Southgate A."/>
            <person name="Vilcinskas A."/>
            <person name="Vogt R."/>
            <person name="Wang P."/>
            <person name="Werren J."/>
            <person name="Yu X.Q."/>
            <person name="Zhou J.J."/>
            <person name="Brown S.J."/>
            <person name="Scherer S.E."/>
            <person name="Richards S."/>
            <person name="Blissard G.W."/>
        </authorList>
    </citation>
    <scope>NUCLEOTIDE SEQUENCE</scope>
</reference>
<dbReference type="PANTHER" id="PTHR23270:SF10">
    <property type="entry name" value="PROTEIN RRP5 HOMOLOG"/>
    <property type="match status" value="1"/>
</dbReference>
<evidence type="ECO:0000256" key="3">
    <source>
        <dbReference type="ARBA" id="ARBA00022552"/>
    </source>
</evidence>
<keyword evidence="5" id="KW-0539">Nucleus</keyword>
<evidence type="ECO:0000256" key="7">
    <source>
        <dbReference type="SAM" id="MobiDB-lite"/>
    </source>
</evidence>
<dbReference type="InterPro" id="IPR057302">
    <property type="entry name" value="Rrp5_S1"/>
</dbReference>
<keyword evidence="10" id="KW-1185">Reference proteome</keyword>
<comment type="caution">
    <text evidence="9">The sequence shown here is derived from an EMBL/GenBank/DDBJ whole genome shotgun (WGS) entry which is preliminary data.</text>
</comment>
<dbReference type="Pfam" id="PF23459">
    <property type="entry name" value="S1_RRP5"/>
    <property type="match status" value="1"/>
</dbReference>
<evidence type="ECO:0000313" key="10">
    <source>
        <dbReference type="Proteomes" id="UP000791440"/>
    </source>
</evidence>
<evidence type="ECO:0000256" key="1">
    <source>
        <dbReference type="ARBA" id="ARBA00004604"/>
    </source>
</evidence>
<comment type="subcellular location">
    <subcellularLocation>
        <location evidence="1">Nucleus</location>
        <location evidence="1">Nucleolus</location>
    </subcellularLocation>
</comment>
<feature type="region of interest" description="Disordered" evidence="7">
    <location>
        <begin position="609"/>
        <end position="919"/>
    </location>
</feature>
<feature type="compositionally biased region" description="Basic and acidic residues" evidence="7">
    <location>
        <begin position="609"/>
        <end position="643"/>
    </location>
</feature>
<dbReference type="Proteomes" id="UP000791440">
    <property type="component" value="Unassembled WGS sequence"/>
</dbReference>
<dbReference type="PROSITE" id="PS50126">
    <property type="entry name" value="S1"/>
    <property type="match status" value="4"/>
</dbReference>
<feature type="domain" description="S1 motif" evidence="8">
    <location>
        <begin position="175"/>
        <end position="241"/>
    </location>
</feature>
<protein>
    <recommendedName>
        <fullName evidence="6">rRNA biogenesis protein RRP5</fullName>
    </recommendedName>
</protein>
<reference evidence="9" key="2">
    <citation type="submission" date="2020-12" db="EMBL/GenBank/DDBJ databases">
        <authorList>
            <person name="Kanost M."/>
        </authorList>
    </citation>
    <scope>NUCLEOTIDE SEQUENCE</scope>
</reference>
<dbReference type="InterPro" id="IPR003107">
    <property type="entry name" value="HAT"/>
</dbReference>
<evidence type="ECO:0000259" key="8">
    <source>
        <dbReference type="PROSITE" id="PS50126"/>
    </source>
</evidence>
<evidence type="ECO:0000313" key="9">
    <source>
        <dbReference type="EMBL" id="KAG6442000.1"/>
    </source>
</evidence>
<dbReference type="GO" id="GO:0032040">
    <property type="term" value="C:small-subunit processome"/>
    <property type="evidence" value="ECO:0007669"/>
    <property type="project" value="TreeGrafter"/>
</dbReference>
<organism evidence="9 10">
    <name type="scientific">Manduca sexta</name>
    <name type="common">Tobacco hawkmoth</name>
    <name type="synonym">Tobacco hornworm</name>
    <dbReference type="NCBI Taxonomy" id="7130"/>
    <lineage>
        <taxon>Eukaryota</taxon>
        <taxon>Metazoa</taxon>
        <taxon>Ecdysozoa</taxon>
        <taxon>Arthropoda</taxon>
        <taxon>Hexapoda</taxon>
        <taxon>Insecta</taxon>
        <taxon>Pterygota</taxon>
        <taxon>Neoptera</taxon>
        <taxon>Endopterygota</taxon>
        <taxon>Lepidoptera</taxon>
        <taxon>Glossata</taxon>
        <taxon>Ditrysia</taxon>
        <taxon>Bombycoidea</taxon>
        <taxon>Sphingidae</taxon>
        <taxon>Sphinginae</taxon>
        <taxon>Sphingini</taxon>
        <taxon>Manduca</taxon>
    </lineage>
</organism>
<feature type="region of interest" description="Disordered" evidence="7">
    <location>
        <begin position="1"/>
        <end position="57"/>
    </location>
</feature>
<keyword evidence="2" id="KW-0690">Ribosome biogenesis</keyword>
<dbReference type="GO" id="GO:0006364">
    <property type="term" value="P:rRNA processing"/>
    <property type="evidence" value="ECO:0007669"/>
    <property type="project" value="UniProtKB-KW"/>
</dbReference>
<feature type="compositionally biased region" description="Basic and acidic residues" evidence="7">
    <location>
        <begin position="696"/>
        <end position="730"/>
    </location>
</feature>
<sequence length="1168" mass="131786">MADVEEYFPRGGKKPSNKSFKQGGNFLGVSKGGEKKKRKPKKKTEGDDGYLSDDNANEHHKDTKSIIVGLSSKTVKEGTLTLARVRSTLETKLIVMMPGRLMGTVMACHISEPYNKVLEAYVNDEVAKVKELPNMFRPGQYIAVKVLEVDGQKFMLTAMPQHVNAGKKQADLHKSTVLQAAVSSIEDHGYVMDIGIPNTRAFLPKTEVDPELDLDVGMLAWCAIKSVSPSSDSSVVTLSATPAALQHGVIRHKPDTPLLPGSALQFTVETPMDNGIEGQVFEDTKAYILRQHTDKVKGKKPALGQKITARVLYVMPTRKTPFLTMKDIFSCTYPDLAEEQKFKDGDIVEDAQVLNIIGRGVWFKLGQDSIGSMGVKRIPVDEDLTDEQVIAKSYPIGSTHRVRIICYNLCDYVYAVSVSESILSQKYFNLAQLSVGQVVDATVKYIQETHVVLDLGRFTGMVPHSHVTEAGLVRDPKKGTSKLAKHKYKVGQEVRARVLSVDPVRQTLFLTMKPSLLAPDLEVLSSWDQAEIGKAYTGVIKYIRDFIIVAFFDNLTCYVPRHYVTKDPIENLMDAFHVGQIVNCTILSVDAESKKILGSLTTVPFWPEKKREKRKQTDKNSEVPEKRQRLSDEEDSSDAKSDVETDGADEVVDNKKKKLKKKNKEVTDMPEKTEPSKKKNKKDKKQAETSDNTQLKTDKKKDKKTKLQLDKTAEDTQEKRKRLNTDKSSESDPIETDISDNEEFKSKKGKKKQKVSEISQESDTKTKTDNKKKSKDNQVTETVSEEELKTKKGKKKKDTEFHVMAIPPQPEEPETKQSKKKKDKDKSLVETTEEVETKQKPEKKKKGADKNAVEKAANVTSKGKVETLKPVLEVPSAKDFWTGTLESAAKKTQEEDSSSSDDEETEQPKKKRKKLSVKEKLEKVRAEEERIRELERRAIESESQPRSSDQFERALLANPDCSQLWIAYMAFHLQATEIEKARAVAKKALNTISFREEQEKLNVWLALINLENRFGTKESQQKTLEDAIQMNEPYKIHSKLLDIYVETSKHQELSSLVDLMMRKYKREPNAFVLCGRACYKLGLVDKARHVMQKAVAVLEKKEHVSVLVQFALLERSHGALERAEALFEQVLAVYPQRVDVASAYLDMLVSGADVERIRFVVYLFFIFI</sequence>
<dbReference type="GO" id="GO:0003723">
    <property type="term" value="F:RNA binding"/>
    <property type="evidence" value="ECO:0007669"/>
    <property type="project" value="TreeGrafter"/>
</dbReference>
<evidence type="ECO:0000256" key="6">
    <source>
        <dbReference type="ARBA" id="ARBA00073619"/>
    </source>
</evidence>
<dbReference type="InterPro" id="IPR003029">
    <property type="entry name" value="S1_domain"/>
</dbReference>
<evidence type="ECO:0000256" key="5">
    <source>
        <dbReference type="ARBA" id="ARBA00023242"/>
    </source>
</evidence>
<dbReference type="FunFam" id="2.40.50.140:FF:000196">
    <property type="entry name" value="rRNA biogenesis protein RRP5"/>
    <property type="match status" value="1"/>
</dbReference>
<keyword evidence="3" id="KW-0698">rRNA processing</keyword>
<gene>
    <name evidence="9" type="ORF">O3G_MSEX002121</name>
</gene>
<feature type="compositionally biased region" description="Basic and acidic residues" evidence="7">
    <location>
        <begin position="664"/>
        <end position="677"/>
    </location>
</feature>
<name>A0A921YMV6_MANSE</name>
<evidence type="ECO:0000256" key="2">
    <source>
        <dbReference type="ARBA" id="ARBA00022517"/>
    </source>
</evidence>